<dbReference type="eggNOG" id="KOG2772">
    <property type="taxonomic scope" value="Eukaryota"/>
</dbReference>
<evidence type="ECO:0000256" key="1">
    <source>
        <dbReference type="ARBA" id="ARBA00023270"/>
    </source>
</evidence>
<sequence length="345" mass="37668">MESNSSPSVNLLAYLRSKSSIDYDALSLQVATDLGPFVDCTSNQWEAYSQLSNGENAALVRESVDLARRLELADVSVKELAVEIAMIRLSLRVAPLISGSIHVMCNPLYSWDTEQVFETGHRFHKLCRILDPDFELSRLVMKVPSTWQGLRACGRLGADGIKTLATTLFTMEQVVLAGEAGCVSVSPFAHELRAHLDPSWVISTGRACLAARGSYHDSAPVLDLVSRAQQYYRQHGIPTKVKACALMTTDEIISLAGVDAMTLPAEVLRELASLTDSQEGLEARSVFRGAAPAPVPRLSYMDDEAGFLRAFTANGRGKAKTEDALAIFCGFQMQAEELMTSEMED</sequence>
<evidence type="ECO:0000313" key="2">
    <source>
        <dbReference type="EMBL" id="EQL00453.1"/>
    </source>
</evidence>
<name>T5AF35_OPHSC</name>
<dbReference type="Proteomes" id="UP000019374">
    <property type="component" value="Unassembled WGS sequence"/>
</dbReference>
<dbReference type="GO" id="GO:0009052">
    <property type="term" value="P:pentose-phosphate shunt, non-oxidative branch"/>
    <property type="evidence" value="ECO:0007669"/>
    <property type="project" value="TreeGrafter"/>
</dbReference>
<dbReference type="GO" id="GO:0004801">
    <property type="term" value="F:transaldolase activity"/>
    <property type="evidence" value="ECO:0007669"/>
    <property type="project" value="TreeGrafter"/>
</dbReference>
<reference evidence="2 3" key="1">
    <citation type="journal article" date="2013" name="Chin. Sci. Bull.">
        <title>Genome survey uncovers the secrets of sex and lifestyle in caterpillar fungus.</title>
        <authorList>
            <person name="Hu X."/>
            <person name="Zhang Y."/>
            <person name="Xiao G."/>
            <person name="Zheng P."/>
            <person name="Xia Y."/>
            <person name="Zhang X."/>
            <person name="St Leger R.J."/>
            <person name="Liu X."/>
            <person name="Wang C."/>
        </authorList>
    </citation>
    <scope>NUCLEOTIDE SEQUENCE [LARGE SCALE GENOMIC DNA]</scope>
    <source>
        <strain evidence="3">Co18 / CGMCC 3.14243</strain>
        <tissue evidence="2">Fruit-body</tissue>
    </source>
</reference>
<dbReference type="HOGENOM" id="CLU_047470_1_0_1"/>
<dbReference type="EMBL" id="KE652809">
    <property type="protein sequence ID" value="EQL00453.1"/>
    <property type="molecule type" value="Genomic_DNA"/>
</dbReference>
<dbReference type="PANTHER" id="PTHR10683:SF34">
    <property type="entry name" value="TRANSALDOLASE"/>
    <property type="match status" value="1"/>
</dbReference>
<dbReference type="GO" id="GO:0005975">
    <property type="term" value="P:carbohydrate metabolic process"/>
    <property type="evidence" value="ECO:0007669"/>
    <property type="project" value="InterPro"/>
</dbReference>
<accession>T5AF35</accession>
<gene>
    <name evidence="2" type="ORF">OCS_03843</name>
</gene>
<dbReference type="PANTHER" id="PTHR10683">
    <property type="entry name" value="TRANSALDOLASE"/>
    <property type="match status" value="1"/>
</dbReference>
<dbReference type="Pfam" id="PF00923">
    <property type="entry name" value="TAL_FSA"/>
    <property type="match status" value="1"/>
</dbReference>
<dbReference type="OrthoDB" id="1711136at2759"/>
<keyword evidence="1" id="KW-0704">Schiff base</keyword>
<dbReference type="SUPFAM" id="SSF51569">
    <property type="entry name" value="Aldolase"/>
    <property type="match status" value="1"/>
</dbReference>
<evidence type="ECO:0000313" key="3">
    <source>
        <dbReference type="Proteomes" id="UP000019374"/>
    </source>
</evidence>
<organism evidence="2 3">
    <name type="scientific">Ophiocordyceps sinensis (strain Co18 / CGMCC 3.14243)</name>
    <name type="common">Yarsagumba caterpillar fungus</name>
    <name type="synonym">Hirsutella sinensis</name>
    <dbReference type="NCBI Taxonomy" id="911162"/>
    <lineage>
        <taxon>Eukaryota</taxon>
        <taxon>Fungi</taxon>
        <taxon>Dikarya</taxon>
        <taxon>Ascomycota</taxon>
        <taxon>Pezizomycotina</taxon>
        <taxon>Sordariomycetes</taxon>
        <taxon>Hypocreomycetidae</taxon>
        <taxon>Hypocreales</taxon>
        <taxon>Ophiocordycipitaceae</taxon>
        <taxon>Ophiocordyceps</taxon>
    </lineage>
</organism>
<protein>
    <submittedName>
        <fullName evidence="2">Transaldolase</fullName>
    </submittedName>
</protein>
<dbReference type="InterPro" id="IPR013785">
    <property type="entry name" value="Aldolase_TIM"/>
</dbReference>
<dbReference type="Gene3D" id="3.20.20.70">
    <property type="entry name" value="Aldolase class I"/>
    <property type="match status" value="1"/>
</dbReference>
<dbReference type="InterPro" id="IPR001585">
    <property type="entry name" value="TAL/FSA"/>
</dbReference>
<dbReference type="AlphaFoldDB" id="T5AF35"/>
<proteinExistence type="predicted"/>